<organism evidence="2 3">
    <name type="scientific">Microvirga arabica</name>
    <dbReference type="NCBI Taxonomy" id="1128671"/>
    <lineage>
        <taxon>Bacteria</taxon>
        <taxon>Pseudomonadati</taxon>
        <taxon>Pseudomonadota</taxon>
        <taxon>Alphaproteobacteria</taxon>
        <taxon>Hyphomicrobiales</taxon>
        <taxon>Methylobacteriaceae</taxon>
        <taxon>Microvirga</taxon>
    </lineage>
</organism>
<sequence>MVMLFTLGSIAAFVSLLLYRIQLASTGQFSSTGLASTRLVLIGRAGTQILSAGGMAASLFAGFALVAKAQGWSARLILAGLGMIGVTIVLTQSRGPSWQWSCGDRHLHCRNVALAGAEMASGHYIGSAVTLALLCIAILMGSVLLEPSLKTAVCSPEVVLCRLSERQAVWRQPLE</sequence>
<keyword evidence="1" id="KW-1133">Transmembrane helix</keyword>
<feature type="transmembrane region" description="Helical" evidence="1">
    <location>
        <begin position="74"/>
        <end position="91"/>
    </location>
</feature>
<dbReference type="RefSeq" id="WP_377029065.1">
    <property type="nucleotide sequence ID" value="NZ_JBHOMY010000013.1"/>
</dbReference>
<keyword evidence="1" id="KW-0812">Transmembrane</keyword>
<feature type="transmembrane region" description="Helical" evidence="1">
    <location>
        <begin position="45"/>
        <end position="67"/>
    </location>
</feature>
<evidence type="ECO:0000313" key="3">
    <source>
        <dbReference type="Proteomes" id="UP001593940"/>
    </source>
</evidence>
<comment type="caution">
    <text evidence="2">The sequence shown here is derived from an EMBL/GenBank/DDBJ whole genome shotgun (WGS) entry which is preliminary data.</text>
</comment>
<dbReference type="Proteomes" id="UP001593940">
    <property type="component" value="Unassembled WGS sequence"/>
</dbReference>
<keyword evidence="3" id="KW-1185">Reference proteome</keyword>
<accession>A0ABV6Y4Q8</accession>
<protein>
    <recommendedName>
        <fullName evidence="4">Sulphur transport domain-containing protein</fullName>
    </recommendedName>
</protein>
<evidence type="ECO:0000313" key="2">
    <source>
        <dbReference type="EMBL" id="MFC1456170.1"/>
    </source>
</evidence>
<name>A0ABV6Y4Q8_9HYPH</name>
<gene>
    <name evidence="2" type="ORF">ACETIH_05435</name>
</gene>
<feature type="transmembrane region" description="Helical" evidence="1">
    <location>
        <begin position="124"/>
        <end position="145"/>
    </location>
</feature>
<evidence type="ECO:0000256" key="1">
    <source>
        <dbReference type="SAM" id="Phobius"/>
    </source>
</evidence>
<proteinExistence type="predicted"/>
<keyword evidence="1" id="KW-0472">Membrane</keyword>
<dbReference type="EMBL" id="JBHOMY010000013">
    <property type="protein sequence ID" value="MFC1456170.1"/>
    <property type="molecule type" value="Genomic_DNA"/>
</dbReference>
<evidence type="ECO:0008006" key="4">
    <source>
        <dbReference type="Google" id="ProtNLM"/>
    </source>
</evidence>
<reference evidence="2 3" key="1">
    <citation type="submission" date="2024-09" db="EMBL/GenBank/DDBJ databases">
        <title>Nodulacao em especies de Leguminosae Basais da Amazonia e Caracterizacao dos Rizobios e Bacterias Associadas aos Nodulos.</title>
        <authorList>
            <person name="Jambeiro I.C.A."/>
            <person name="Lopes I.S."/>
            <person name="Aguiar E.R.G.R."/>
            <person name="Santos A.F.J."/>
            <person name="Dos Santos J.M.F."/>
            <person name="Gross E."/>
        </authorList>
    </citation>
    <scope>NUCLEOTIDE SEQUENCE [LARGE SCALE GENOMIC DNA]</scope>
    <source>
        <strain evidence="2 3">BRUESC1165</strain>
    </source>
</reference>